<evidence type="ECO:0000256" key="7">
    <source>
        <dbReference type="ARBA" id="ARBA00023114"/>
    </source>
</evidence>
<evidence type="ECO:0000256" key="10">
    <source>
        <dbReference type="SAM" id="SignalP"/>
    </source>
</evidence>
<comment type="subcellular location">
    <subcellularLocation>
        <location evidence="1">Cell outer membrane</location>
        <topology evidence="1">Multi-pass membrane protein</topology>
    </subcellularLocation>
</comment>
<feature type="signal peptide" evidence="10">
    <location>
        <begin position="1"/>
        <end position="20"/>
    </location>
</feature>
<dbReference type="InterPro" id="IPR050298">
    <property type="entry name" value="Gram-neg_bact_OMP"/>
</dbReference>
<dbReference type="CDD" id="cd00342">
    <property type="entry name" value="gram_neg_porins"/>
    <property type="match status" value="1"/>
</dbReference>
<organism evidence="12 13">
    <name type="scientific">Pasteurella oralis</name>
    <dbReference type="NCBI Taxonomy" id="1071947"/>
    <lineage>
        <taxon>Bacteria</taxon>
        <taxon>Pseudomonadati</taxon>
        <taxon>Pseudomonadota</taxon>
        <taxon>Gammaproteobacteria</taxon>
        <taxon>Pasteurellales</taxon>
        <taxon>Pasteurellaceae</taxon>
        <taxon>Pasteurella</taxon>
    </lineage>
</organism>
<keyword evidence="8" id="KW-0472">Membrane</keyword>
<keyword evidence="2" id="KW-0813">Transport</keyword>
<dbReference type="Proteomes" id="UP001597420">
    <property type="component" value="Unassembled WGS sequence"/>
</dbReference>
<feature type="chain" id="PRO_5045261475" evidence="10">
    <location>
        <begin position="21"/>
        <end position="336"/>
    </location>
</feature>
<reference evidence="13" key="1">
    <citation type="journal article" date="2019" name="Int. J. Syst. Evol. Microbiol.">
        <title>The Global Catalogue of Microorganisms (GCM) 10K type strain sequencing project: providing services to taxonomists for standard genome sequencing and annotation.</title>
        <authorList>
            <consortium name="The Broad Institute Genomics Platform"/>
            <consortium name="The Broad Institute Genome Sequencing Center for Infectious Disease"/>
            <person name="Wu L."/>
            <person name="Ma J."/>
        </authorList>
    </citation>
    <scope>NUCLEOTIDE SEQUENCE [LARGE SCALE GENOMIC DNA]</scope>
    <source>
        <strain evidence="13">CCM 7950</strain>
    </source>
</reference>
<dbReference type="SUPFAM" id="SSF56935">
    <property type="entry name" value="Porins"/>
    <property type="match status" value="1"/>
</dbReference>
<accession>A0ABW4NYE7</accession>
<dbReference type="PANTHER" id="PTHR34501">
    <property type="entry name" value="PROTEIN YDDL-RELATED"/>
    <property type="match status" value="1"/>
</dbReference>
<keyword evidence="9" id="KW-0998">Cell outer membrane</keyword>
<dbReference type="RefSeq" id="WP_101775802.1">
    <property type="nucleotide sequence ID" value="NZ_JBHUFP010000009.1"/>
</dbReference>
<keyword evidence="3" id="KW-1134">Transmembrane beta strand</keyword>
<dbReference type="InterPro" id="IPR023614">
    <property type="entry name" value="Porin_dom_sf"/>
</dbReference>
<keyword evidence="5 10" id="KW-0732">Signal</keyword>
<keyword evidence="13" id="KW-1185">Reference proteome</keyword>
<sequence length="336" mass="36769">MKKTIVALAVAALAATSANAAVVYNQDGTKVEVGGSVRLLLQKETDNRTDLKDKGSRVSFKASHDLGSGLSALAYTELRFSDKNFGDSIHVKRLYAGFGYEGVGTLTFGKQLTIGDDIGLSDYTYNLGGVNKLVSAGDKVIHFKSADFNGFSFGADYVFAQDPAKYDTANNKKNVNKNAYVLGALYNRKMGEFGFAVEAGYSQQKVAENVSNKAVTAGTEFSYGPFAVALDYSQVKSSNKAEQVKWRDGVMYNKVREFELGLKYQIVEASKVYADVIWGKAKDETSNVKLRGYIAGVDYKLHKQVVTYLEAGTFRYKEDGVTEKDNKVGVGLRVFF</sequence>
<evidence type="ECO:0000259" key="11">
    <source>
        <dbReference type="Pfam" id="PF13609"/>
    </source>
</evidence>
<gene>
    <name evidence="12" type="ORF">ACFSAV_07140</name>
</gene>
<dbReference type="Gene3D" id="2.40.160.10">
    <property type="entry name" value="Porin"/>
    <property type="match status" value="1"/>
</dbReference>
<evidence type="ECO:0000256" key="9">
    <source>
        <dbReference type="ARBA" id="ARBA00023237"/>
    </source>
</evidence>
<dbReference type="EMBL" id="JBHUFP010000009">
    <property type="protein sequence ID" value="MFD1806142.1"/>
    <property type="molecule type" value="Genomic_DNA"/>
</dbReference>
<dbReference type="PANTHER" id="PTHR34501:SF2">
    <property type="entry name" value="OUTER MEMBRANE PORIN F-RELATED"/>
    <property type="match status" value="1"/>
</dbReference>
<dbReference type="Pfam" id="PF13609">
    <property type="entry name" value="Porin_4"/>
    <property type="match status" value="1"/>
</dbReference>
<evidence type="ECO:0000256" key="4">
    <source>
        <dbReference type="ARBA" id="ARBA00022692"/>
    </source>
</evidence>
<evidence type="ECO:0000256" key="6">
    <source>
        <dbReference type="ARBA" id="ARBA00023065"/>
    </source>
</evidence>
<dbReference type="InterPro" id="IPR002299">
    <property type="entry name" value="Porin_Neis"/>
</dbReference>
<feature type="domain" description="Porin" evidence="11">
    <location>
        <begin position="7"/>
        <end position="318"/>
    </location>
</feature>
<evidence type="ECO:0000313" key="13">
    <source>
        <dbReference type="Proteomes" id="UP001597420"/>
    </source>
</evidence>
<name>A0ABW4NYE7_9PAST</name>
<evidence type="ECO:0000313" key="12">
    <source>
        <dbReference type="EMBL" id="MFD1806142.1"/>
    </source>
</evidence>
<keyword evidence="6" id="KW-0406">Ion transport</keyword>
<keyword evidence="4" id="KW-0812">Transmembrane</keyword>
<evidence type="ECO:0000256" key="8">
    <source>
        <dbReference type="ARBA" id="ARBA00023136"/>
    </source>
</evidence>
<dbReference type="PRINTS" id="PR00184">
    <property type="entry name" value="NEISSPPORIN"/>
</dbReference>
<keyword evidence="7" id="KW-0626">Porin</keyword>
<comment type="caution">
    <text evidence="12">The sequence shown here is derived from an EMBL/GenBank/DDBJ whole genome shotgun (WGS) entry which is preliminary data.</text>
</comment>
<evidence type="ECO:0000256" key="3">
    <source>
        <dbReference type="ARBA" id="ARBA00022452"/>
    </source>
</evidence>
<evidence type="ECO:0000256" key="5">
    <source>
        <dbReference type="ARBA" id="ARBA00022729"/>
    </source>
</evidence>
<evidence type="ECO:0000256" key="1">
    <source>
        <dbReference type="ARBA" id="ARBA00004571"/>
    </source>
</evidence>
<proteinExistence type="predicted"/>
<protein>
    <submittedName>
        <fullName evidence="12">Porin</fullName>
    </submittedName>
</protein>
<evidence type="ECO:0000256" key="2">
    <source>
        <dbReference type="ARBA" id="ARBA00022448"/>
    </source>
</evidence>
<dbReference type="InterPro" id="IPR033900">
    <property type="entry name" value="Gram_neg_porin_domain"/>
</dbReference>